<feature type="domain" description="Methyltransferase FkbM" evidence="1">
    <location>
        <begin position="95"/>
        <end position="258"/>
    </location>
</feature>
<dbReference type="InterPro" id="IPR029063">
    <property type="entry name" value="SAM-dependent_MTases_sf"/>
</dbReference>
<proteinExistence type="predicted"/>
<dbReference type="InterPro" id="IPR006342">
    <property type="entry name" value="FkbM_mtfrase"/>
</dbReference>
<dbReference type="AlphaFoldDB" id="A0A1Z4KPJ0"/>
<gene>
    <name evidence="2" type="ORF">NIES23_36370</name>
</gene>
<name>A0A1Z4KPJ0_ANAVA</name>
<dbReference type="EMBL" id="AP018216">
    <property type="protein sequence ID" value="BAY70828.1"/>
    <property type="molecule type" value="Genomic_DNA"/>
</dbReference>
<accession>A0A1Z4KPJ0</accession>
<evidence type="ECO:0000313" key="3">
    <source>
        <dbReference type="Proteomes" id="UP000217507"/>
    </source>
</evidence>
<dbReference type="PANTHER" id="PTHR34203:SF15">
    <property type="entry name" value="SLL1173 PROTEIN"/>
    <property type="match status" value="1"/>
</dbReference>
<dbReference type="PANTHER" id="PTHR34203">
    <property type="entry name" value="METHYLTRANSFERASE, FKBM FAMILY PROTEIN"/>
    <property type="match status" value="1"/>
</dbReference>
<dbReference type="NCBIfam" id="TIGR01444">
    <property type="entry name" value="fkbM_fam"/>
    <property type="match status" value="1"/>
</dbReference>
<dbReference type="SUPFAM" id="SSF53335">
    <property type="entry name" value="S-adenosyl-L-methionine-dependent methyltransferases"/>
    <property type="match status" value="1"/>
</dbReference>
<dbReference type="InterPro" id="IPR052514">
    <property type="entry name" value="SAM-dependent_MTase"/>
</dbReference>
<reference evidence="2 3" key="1">
    <citation type="submission" date="2017-06" db="EMBL/GenBank/DDBJ databases">
        <title>Genome sequencing of cyanobaciteial culture collection at National Institute for Environmental Studies (NIES).</title>
        <authorList>
            <person name="Hirose Y."/>
            <person name="Shimura Y."/>
            <person name="Fujisawa T."/>
            <person name="Nakamura Y."/>
            <person name="Kawachi M."/>
        </authorList>
    </citation>
    <scope>NUCLEOTIDE SEQUENCE [LARGE SCALE GENOMIC DNA]</scope>
    <source>
        <strain evidence="2 3">NIES-23</strain>
    </source>
</reference>
<evidence type="ECO:0000313" key="2">
    <source>
        <dbReference type="EMBL" id="BAY70828.1"/>
    </source>
</evidence>
<dbReference type="Proteomes" id="UP000217507">
    <property type="component" value="Chromosome"/>
</dbReference>
<dbReference type="Gene3D" id="3.40.50.150">
    <property type="entry name" value="Vaccinia Virus protein VP39"/>
    <property type="match status" value="1"/>
</dbReference>
<evidence type="ECO:0000259" key="1">
    <source>
        <dbReference type="Pfam" id="PF05050"/>
    </source>
</evidence>
<protein>
    <recommendedName>
        <fullName evidence="1">Methyltransferase FkbM domain-containing protein</fullName>
    </recommendedName>
</protein>
<organism evidence="2 3">
    <name type="scientific">Trichormus variabilis NIES-23</name>
    <dbReference type="NCBI Taxonomy" id="1973479"/>
    <lineage>
        <taxon>Bacteria</taxon>
        <taxon>Bacillati</taxon>
        <taxon>Cyanobacteriota</taxon>
        <taxon>Cyanophyceae</taxon>
        <taxon>Nostocales</taxon>
        <taxon>Nostocaceae</taxon>
        <taxon>Trichormus</taxon>
    </lineage>
</organism>
<sequence length="273" mass="31075">MNTVKSQYRPYLLKIQPLWLREKIYWKLYSKKMDDKIDEYLPLFTSAKLEFASHISMNLIPTDVSHKMLAFCGFYELPVSQHIVKLAKTGGLMIDVGANYGYYSCLWAANGTNNKVIAFEASPRNSQALKLNLSNNELISQVEVYEIAVGKEKGHLFFDLGPQKQSGWGGLLLNEQLDAIQVPVISLDEMFLKTDYPDINLLKIDTEGADTWVLQGAKELLRSRRIHHIFFEENTVRMAKLGIEPGEAQKILKDYGYTVVSLGKGEWYANLSK</sequence>
<dbReference type="Pfam" id="PF05050">
    <property type="entry name" value="Methyltransf_21"/>
    <property type="match status" value="1"/>
</dbReference>